<dbReference type="AlphaFoldDB" id="A0A2U1PMM1"/>
<evidence type="ECO:0000259" key="1">
    <source>
        <dbReference type="PROSITE" id="PS50011"/>
    </source>
</evidence>
<dbReference type="GO" id="GO:0009506">
    <property type="term" value="C:plasmodesma"/>
    <property type="evidence" value="ECO:0007669"/>
    <property type="project" value="TreeGrafter"/>
</dbReference>
<dbReference type="InterPro" id="IPR045272">
    <property type="entry name" value="ANXUR1/2-like"/>
</dbReference>
<dbReference type="SUPFAM" id="SSF56112">
    <property type="entry name" value="Protein kinase-like (PK-like)"/>
    <property type="match status" value="1"/>
</dbReference>
<organism evidence="2 3">
    <name type="scientific">Artemisia annua</name>
    <name type="common">Sweet wormwood</name>
    <dbReference type="NCBI Taxonomy" id="35608"/>
    <lineage>
        <taxon>Eukaryota</taxon>
        <taxon>Viridiplantae</taxon>
        <taxon>Streptophyta</taxon>
        <taxon>Embryophyta</taxon>
        <taxon>Tracheophyta</taxon>
        <taxon>Spermatophyta</taxon>
        <taxon>Magnoliopsida</taxon>
        <taxon>eudicotyledons</taxon>
        <taxon>Gunneridae</taxon>
        <taxon>Pentapetalae</taxon>
        <taxon>asterids</taxon>
        <taxon>campanulids</taxon>
        <taxon>Asterales</taxon>
        <taxon>Asteraceae</taxon>
        <taxon>Asteroideae</taxon>
        <taxon>Anthemideae</taxon>
        <taxon>Artemisiinae</taxon>
        <taxon>Artemisia</taxon>
    </lineage>
</organism>
<dbReference type="GO" id="GO:0004714">
    <property type="term" value="F:transmembrane receptor protein tyrosine kinase activity"/>
    <property type="evidence" value="ECO:0007669"/>
    <property type="project" value="InterPro"/>
</dbReference>
<evidence type="ECO:0000313" key="2">
    <source>
        <dbReference type="EMBL" id="PWA87005.1"/>
    </source>
</evidence>
<dbReference type="InterPro" id="IPR001245">
    <property type="entry name" value="Ser-Thr/Tyr_kinase_cat_dom"/>
</dbReference>
<reference evidence="2 3" key="1">
    <citation type="journal article" date="2018" name="Mol. Plant">
        <title>The genome of Artemisia annua provides insight into the evolution of Asteraceae family and artemisinin biosynthesis.</title>
        <authorList>
            <person name="Shen Q."/>
            <person name="Zhang L."/>
            <person name="Liao Z."/>
            <person name="Wang S."/>
            <person name="Yan T."/>
            <person name="Shi P."/>
            <person name="Liu M."/>
            <person name="Fu X."/>
            <person name="Pan Q."/>
            <person name="Wang Y."/>
            <person name="Lv Z."/>
            <person name="Lu X."/>
            <person name="Zhang F."/>
            <person name="Jiang W."/>
            <person name="Ma Y."/>
            <person name="Chen M."/>
            <person name="Hao X."/>
            <person name="Li L."/>
            <person name="Tang Y."/>
            <person name="Lv G."/>
            <person name="Zhou Y."/>
            <person name="Sun X."/>
            <person name="Brodelius P.E."/>
            <person name="Rose J.K.C."/>
            <person name="Tang K."/>
        </authorList>
    </citation>
    <scope>NUCLEOTIDE SEQUENCE [LARGE SCALE GENOMIC DNA]</scope>
    <source>
        <strain evidence="3">cv. Huhao1</strain>
        <tissue evidence="2">Leaf</tissue>
    </source>
</reference>
<gene>
    <name evidence="2" type="ORF">CTI12_AA083480</name>
</gene>
<dbReference type="InterPro" id="IPR011009">
    <property type="entry name" value="Kinase-like_dom_sf"/>
</dbReference>
<dbReference type="OrthoDB" id="1658195at2759"/>
<protein>
    <submittedName>
        <fullName evidence="2">Phloem protein 2-like protein</fullName>
    </submittedName>
</protein>
<dbReference type="GO" id="GO:0005524">
    <property type="term" value="F:ATP binding"/>
    <property type="evidence" value="ECO:0007669"/>
    <property type="project" value="InterPro"/>
</dbReference>
<dbReference type="STRING" id="35608.A0A2U1PMM1"/>
<dbReference type="Gene3D" id="3.30.200.20">
    <property type="entry name" value="Phosphorylase Kinase, domain 1"/>
    <property type="match status" value="1"/>
</dbReference>
<dbReference type="Gene3D" id="1.10.510.10">
    <property type="entry name" value="Transferase(Phosphotransferase) domain 1"/>
    <property type="match status" value="2"/>
</dbReference>
<sequence>MKTPLQEIRSATRNFTIPDKTGKVYKAELSHFDVDKYVAENKIKRVSMEEILEYPRRKSTVAIKSIDGGYGQRTEEQLQTLLYLSHENLVKLVGFCDEDDERIHVVYEYLSNGSLDEYIHSQCMTKRHMTERNMFPWVMRLQFCLDAARGLNFLHNGNGKNDAIIHGNIKSSNILIGRDGVGMIGDFGLSTNGYSDTHKLTKEYDVYSFGLVLFEVMSGRLINIKISKDDPALLPNIVKHGFDKKKLNDIIDPMLKQEFDTYRASLIGDRSAESLNIFVNIAYECFKIEAELRPTMVDIVKELEKAERIHVSH</sequence>
<name>A0A2U1PMM1_ARTAN</name>
<comment type="caution">
    <text evidence="2">The sequence shown here is derived from an EMBL/GenBank/DDBJ whole genome shotgun (WGS) entry which is preliminary data.</text>
</comment>
<dbReference type="InterPro" id="IPR000719">
    <property type="entry name" value="Prot_kinase_dom"/>
</dbReference>
<feature type="domain" description="Protein kinase" evidence="1">
    <location>
        <begin position="32"/>
        <end position="313"/>
    </location>
</feature>
<dbReference type="Proteomes" id="UP000245207">
    <property type="component" value="Unassembled WGS sequence"/>
</dbReference>
<dbReference type="GO" id="GO:0005886">
    <property type="term" value="C:plasma membrane"/>
    <property type="evidence" value="ECO:0007669"/>
    <property type="project" value="TreeGrafter"/>
</dbReference>
<keyword evidence="3" id="KW-1185">Reference proteome</keyword>
<dbReference type="PROSITE" id="PS50011">
    <property type="entry name" value="PROTEIN_KINASE_DOM"/>
    <property type="match status" value="1"/>
</dbReference>
<dbReference type="PANTHER" id="PTHR27003:SF354">
    <property type="entry name" value="PROTEIN KINASE DOMAIN-CONTAINING PROTEIN"/>
    <property type="match status" value="1"/>
</dbReference>
<dbReference type="Pfam" id="PF07714">
    <property type="entry name" value="PK_Tyr_Ser-Thr"/>
    <property type="match status" value="1"/>
</dbReference>
<evidence type="ECO:0000313" key="3">
    <source>
        <dbReference type="Proteomes" id="UP000245207"/>
    </source>
</evidence>
<dbReference type="EMBL" id="PKPP01000960">
    <property type="protein sequence ID" value="PWA87005.1"/>
    <property type="molecule type" value="Genomic_DNA"/>
</dbReference>
<dbReference type="PANTHER" id="PTHR27003">
    <property type="entry name" value="OS07G0166700 PROTEIN"/>
    <property type="match status" value="1"/>
</dbReference>
<proteinExistence type="predicted"/>
<accession>A0A2U1PMM1</accession>